<dbReference type="OrthoDB" id="41404at10239"/>
<keyword evidence="1" id="KW-0472">Membrane</keyword>
<evidence type="ECO:0000256" key="1">
    <source>
        <dbReference type="SAM" id="Phobius"/>
    </source>
</evidence>
<dbReference type="Proteomes" id="UP000203366">
    <property type="component" value="Segment"/>
</dbReference>
<protein>
    <submittedName>
        <fullName evidence="2">Putative membrane protein</fullName>
    </submittedName>
</protein>
<evidence type="ECO:0000313" key="3">
    <source>
        <dbReference type="Proteomes" id="UP000203366"/>
    </source>
</evidence>
<organism evidence="2 3">
    <name type="scientific">Lausannevirus</name>
    <dbReference type="NCBI Taxonomy" id="999883"/>
    <lineage>
        <taxon>Viruses</taxon>
        <taxon>Varidnaviria</taxon>
        <taxon>Bamfordvirae</taxon>
        <taxon>Nucleocytoviricota</taxon>
        <taxon>Megaviricetes</taxon>
        <taxon>Pimascovirales</taxon>
        <taxon>Pimascovirales incertae sedis</taxon>
        <taxon>Marseilleviridae</taxon>
        <taxon>Losannavirus</taxon>
        <taxon>Losannavirus lausannense</taxon>
    </lineage>
</organism>
<proteinExistence type="predicted"/>
<feature type="transmembrane region" description="Helical" evidence="1">
    <location>
        <begin position="7"/>
        <end position="25"/>
    </location>
</feature>
<keyword evidence="1" id="KW-0812">Transmembrane</keyword>
<accession>F2WL30</accession>
<keyword evidence="1" id="KW-1133">Transmembrane helix</keyword>
<dbReference type="EMBL" id="HQ113105">
    <property type="protein sequence ID" value="AEA06953.1"/>
    <property type="molecule type" value="Genomic_DNA"/>
</dbReference>
<name>F2WL30_9VIRU</name>
<dbReference type="GeneID" id="10399685"/>
<evidence type="ECO:0000313" key="2">
    <source>
        <dbReference type="EMBL" id="AEA06953.1"/>
    </source>
</evidence>
<keyword evidence="3" id="KW-1185">Reference proteome</keyword>
<reference evidence="2 3" key="1">
    <citation type="journal article" date="2011" name="Environ. Microbiol.">
        <title>Lausannevirus, a giant amoebal virus encoding histone doublets.</title>
        <authorList>
            <person name="Thomas V."/>
            <person name="Bertelli C."/>
            <person name="Collyn F."/>
            <person name="Casson N."/>
            <person name="Telenti A."/>
            <person name="Goesmann A."/>
            <person name="Croxatto A."/>
            <person name="Greub G."/>
        </authorList>
    </citation>
    <scope>NUCLEOTIDE SEQUENCE [LARGE SCALE GENOMIC DNA]</scope>
    <source>
        <strain evidence="2">7715</strain>
    </source>
</reference>
<dbReference type="RefSeq" id="YP_004347065.1">
    <property type="nucleotide sequence ID" value="NC_015326.1"/>
</dbReference>
<sequence length="60" mass="7026">MKRHFVNAGNVYFVCATLSAIPIGFTEGTSDENADKPFYIILPKVWFRSFLFPFFIREYI</sequence>
<feature type="transmembrane region" description="Helical" evidence="1">
    <location>
        <begin position="37"/>
        <end position="56"/>
    </location>
</feature>
<dbReference type="KEGG" id="vg:10399685"/>
<gene>
    <name evidence="2" type="ORF">LAU_0101</name>
</gene>